<organism evidence="2">
    <name type="scientific">Culex pipiens</name>
    <name type="common">House mosquito</name>
    <dbReference type="NCBI Taxonomy" id="7175"/>
    <lineage>
        <taxon>Eukaryota</taxon>
        <taxon>Metazoa</taxon>
        <taxon>Ecdysozoa</taxon>
        <taxon>Arthropoda</taxon>
        <taxon>Hexapoda</taxon>
        <taxon>Insecta</taxon>
        <taxon>Pterygota</taxon>
        <taxon>Neoptera</taxon>
        <taxon>Endopterygota</taxon>
        <taxon>Diptera</taxon>
        <taxon>Nematocera</taxon>
        <taxon>Culicoidea</taxon>
        <taxon>Culicidae</taxon>
        <taxon>Culicinae</taxon>
        <taxon>Culicini</taxon>
        <taxon>Culex</taxon>
        <taxon>Culex</taxon>
    </lineage>
</organism>
<feature type="compositionally biased region" description="Low complexity" evidence="1">
    <location>
        <begin position="180"/>
        <end position="199"/>
    </location>
</feature>
<reference evidence="2" key="1">
    <citation type="submission" date="2021-05" db="EMBL/GenBank/DDBJ databases">
        <authorList>
            <person name="Alioto T."/>
            <person name="Alioto T."/>
            <person name="Gomez Garrido J."/>
        </authorList>
    </citation>
    <scope>NUCLEOTIDE SEQUENCE</scope>
</reference>
<dbReference type="AlphaFoldDB" id="A0A8D8GJD3"/>
<proteinExistence type="predicted"/>
<sequence length="435" mass="47803">MRLSIYLKIGGHVQGHVRVQHGDGGVQEPHQQRPVRAGRGRAVGPDPDHRLLAHAVCHAKLQHPAGTAEGVRNVQAVLPGQTLGPAADAAAAARYRVHERRVLRRQGREGKCRGWLQQYRRRGVRLRSTLVDGAWRAPEARPAAVHVPDVRADAVQQPGAVVVRRDPAGDGHPRQGPDPGAAVAVDGQAAAASAGADAQDQGHRADERVLRERRVRVQVPQGQNSNGGRQGRVGTGAEGNPQQGGRGPQARDRGRDREDHEGAQEDGPQSAGIGCDHPAQEPVHAVPGDHQEENRGPDRARVSGSNARGPQGLCVSSLNTVTKGNVHSCIGSCRTHSHTYRNTHTRSQIRTHSHIHTVTHWETIQLKKEEEKCSKMKVNWRRNSSLLKGRSPFVRACNFHRINRSPRFRDSQRVIVPCFVHRFNVFFILIFVQRK</sequence>
<name>A0A8D8GJD3_CULPI</name>
<evidence type="ECO:0000256" key="1">
    <source>
        <dbReference type="SAM" id="MobiDB-lite"/>
    </source>
</evidence>
<feature type="compositionally biased region" description="Basic and acidic residues" evidence="1">
    <location>
        <begin position="249"/>
        <end position="263"/>
    </location>
</feature>
<feature type="compositionally biased region" description="Gly residues" evidence="1">
    <location>
        <begin position="228"/>
        <end position="247"/>
    </location>
</feature>
<evidence type="ECO:0000313" key="2">
    <source>
        <dbReference type="EMBL" id="CAG6512292.1"/>
    </source>
</evidence>
<feature type="compositionally biased region" description="Basic and acidic residues" evidence="1">
    <location>
        <begin position="164"/>
        <end position="175"/>
    </location>
</feature>
<feature type="region of interest" description="Disordered" evidence="1">
    <location>
        <begin position="21"/>
        <end position="41"/>
    </location>
</feature>
<dbReference type="EMBL" id="HBUE01270613">
    <property type="protein sequence ID" value="CAG6563745.1"/>
    <property type="molecule type" value="Transcribed_RNA"/>
</dbReference>
<protein>
    <submittedName>
        <fullName evidence="2">(northern house mosquito) hypothetical protein</fullName>
    </submittedName>
</protein>
<feature type="region of interest" description="Disordered" evidence="1">
    <location>
        <begin position="164"/>
        <end position="310"/>
    </location>
</feature>
<feature type="compositionally biased region" description="Basic and acidic residues" evidence="1">
    <location>
        <begin position="287"/>
        <end position="301"/>
    </location>
</feature>
<feature type="compositionally biased region" description="Low complexity" evidence="1">
    <location>
        <begin position="32"/>
        <end position="41"/>
    </location>
</feature>
<feature type="compositionally biased region" description="Low complexity" evidence="1">
    <location>
        <begin position="217"/>
        <end position="227"/>
    </location>
</feature>
<dbReference type="EMBL" id="HBUE01165325">
    <property type="protein sequence ID" value="CAG6512292.1"/>
    <property type="molecule type" value="Transcribed_RNA"/>
</dbReference>
<accession>A0A8D8GJD3</accession>
<feature type="compositionally biased region" description="Basic and acidic residues" evidence="1">
    <location>
        <begin position="200"/>
        <end position="212"/>
    </location>
</feature>